<proteinExistence type="predicted"/>
<dbReference type="Proteomes" id="UP001501490">
    <property type="component" value="Unassembled WGS sequence"/>
</dbReference>
<accession>A0ABP6Z9I3</accession>
<evidence type="ECO:0000313" key="3">
    <source>
        <dbReference type="Proteomes" id="UP001501490"/>
    </source>
</evidence>
<reference evidence="3" key="1">
    <citation type="journal article" date="2019" name="Int. J. Syst. Evol. Microbiol.">
        <title>The Global Catalogue of Microorganisms (GCM) 10K type strain sequencing project: providing services to taxonomists for standard genome sequencing and annotation.</title>
        <authorList>
            <consortium name="The Broad Institute Genomics Platform"/>
            <consortium name="The Broad Institute Genome Sequencing Center for Infectious Disease"/>
            <person name="Wu L."/>
            <person name="Ma J."/>
        </authorList>
    </citation>
    <scope>NUCLEOTIDE SEQUENCE [LARGE SCALE GENOMIC DNA]</scope>
    <source>
        <strain evidence="3">JCM 16929</strain>
    </source>
</reference>
<keyword evidence="1" id="KW-0812">Transmembrane</keyword>
<keyword evidence="1" id="KW-0472">Membrane</keyword>
<dbReference type="EMBL" id="BAABAB010000001">
    <property type="protein sequence ID" value="GAA3602426.1"/>
    <property type="molecule type" value="Genomic_DNA"/>
</dbReference>
<name>A0ABP6Z9I3_9ACTN</name>
<keyword evidence="1" id="KW-1133">Transmembrane helix</keyword>
<feature type="transmembrane region" description="Helical" evidence="1">
    <location>
        <begin position="35"/>
        <end position="52"/>
    </location>
</feature>
<dbReference type="RefSeq" id="WP_425562454.1">
    <property type="nucleotide sequence ID" value="NZ_BAABAB010000001.1"/>
</dbReference>
<organism evidence="2 3">
    <name type="scientific">Microlunatus ginsengisoli</name>
    <dbReference type="NCBI Taxonomy" id="363863"/>
    <lineage>
        <taxon>Bacteria</taxon>
        <taxon>Bacillati</taxon>
        <taxon>Actinomycetota</taxon>
        <taxon>Actinomycetes</taxon>
        <taxon>Propionibacteriales</taxon>
        <taxon>Propionibacteriaceae</taxon>
        <taxon>Microlunatus</taxon>
    </lineage>
</organism>
<evidence type="ECO:0000313" key="2">
    <source>
        <dbReference type="EMBL" id="GAA3602426.1"/>
    </source>
</evidence>
<gene>
    <name evidence="2" type="ORF">GCM10022236_00280</name>
</gene>
<feature type="transmembrane region" description="Helical" evidence="1">
    <location>
        <begin position="96"/>
        <end position="112"/>
    </location>
</feature>
<feature type="transmembrane region" description="Helical" evidence="1">
    <location>
        <begin position="64"/>
        <end position="84"/>
    </location>
</feature>
<evidence type="ECO:0008006" key="4">
    <source>
        <dbReference type="Google" id="ProtNLM"/>
    </source>
</evidence>
<dbReference type="PANTHER" id="PTHR28008">
    <property type="entry name" value="DOMAIN PROTEIN, PUTATIVE (AFU_ORTHOLOGUE AFUA_3G10980)-RELATED"/>
    <property type="match status" value="1"/>
</dbReference>
<comment type="caution">
    <text evidence="2">The sequence shown here is derived from an EMBL/GenBank/DDBJ whole genome shotgun (WGS) entry which is preliminary data.</text>
</comment>
<dbReference type="NCBIfam" id="NF037970">
    <property type="entry name" value="vanZ_1"/>
    <property type="match status" value="1"/>
</dbReference>
<keyword evidence="3" id="KW-1185">Reference proteome</keyword>
<sequence length="119" mass="13407">MLIVASALAVIVHLYGLYRVTGPPGVSWLPDSDKVEHAVGFALPVLLILLTLDRYGRRSARWQWLVAGAFAAHAVVSELIQHWFYVDRTGDPRDALADWIGVAIGWLGYRLIRKRSDRR</sequence>
<protein>
    <recommendedName>
        <fullName evidence="4">VanZ like family protein</fullName>
    </recommendedName>
</protein>
<evidence type="ECO:0000256" key="1">
    <source>
        <dbReference type="SAM" id="Phobius"/>
    </source>
</evidence>
<dbReference type="PANTHER" id="PTHR28008:SF1">
    <property type="entry name" value="DOMAIN PROTEIN, PUTATIVE (AFU_ORTHOLOGUE AFUA_3G10980)-RELATED"/>
    <property type="match status" value="1"/>
</dbReference>